<dbReference type="PANTHER" id="PTHR48043">
    <property type="entry name" value="EG:EG0003.4 PROTEIN-RELATED"/>
    <property type="match status" value="1"/>
</dbReference>
<proteinExistence type="inferred from homology"/>
<keyword evidence="5" id="KW-0472">Membrane</keyword>
<dbReference type="Gene3D" id="3.40.50.2000">
    <property type="entry name" value="Glycogen Phosphorylase B"/>
    <property type="match status" value="1"/>
</dbReference>
<feature type="transmembrane region" description="Helical" evidence="5">
    <location>
        <begin position="478"/>
        <end position="501"/>
    </location>
</feature>
<dbReference type="CDD" id="cd03784">
    <property type="entry name" value="GT1_Gtf-like"/>
    <property type="match status" value="1"/>
</dbReference>
<dbReference type="EMBL" id="OU895878">
    <property type="protein sequence ID" value="CAG9802082.1"/>
    <property type="molecule type" value="Genomic_DNA"/>
</dbReference>
<feature type="signal peptide" evidence="5">
    <location>
        <begin position="1"/>
        <end position="18"/>
    </location>
</feature>
<accession>A0A9N9RRM9</accession>
<keyword evidence="3 4" id="KW-0808">Transferase</keyword>
<dbReference type="Pfam" id="PF00201">
    <property type="entry name" value="UDPGT"/>
    <property type="match status" value="1"/>
</dbReference>
<reference evidence="6" key="1">
    <citation type="submission" date="2022-01" db="EMBL/GenBank/DDBJ databases">
        <authorList>
            <person name="King R."/>
        </authorList>
    </citation>
    <scope>NUCLEOTIDE SEQUENCE</scope>
</reference>
<dbReference type="GO" id="GO:0015020">
    <property type="term" value="F:glucuronosyltransferase activity"/>
    <property type="evidence" value="ECO:0007669"/>
    <property type="project" value="UniProtKB-EC"/>
</dbReference>
<dbReference type="InterPro" id="IPR050271">
    <property type="entry name" value="UDP-glycosyltransferase"/>
</dbReference>
<comment type="catalytic activity">
    <reaction evidence="5">
        <text>glucuronate acceptor + UDP-alpha-D-glucuronate = acceptor beta-D-glucuronoside + UDP + H(+)</text>
        <dbReference type="Rhea" id="RHEA:21032"/>
        <dbReference type="ChEBI" id="CHEBI:15378"/>
        <dbReference type="ChEBI" id="CHEBI:58052"/>
        <dbReference type="ChEBI" id="CHEBI:58223"/>
        <dbReference type="ChEBI" id="CHEBI:132367"/>
        <dbReference type="ChEBI" id="CHEBI:132368"/>
        <dbReference type="EC" id="2.4.1.17"/>
    </reaction>
</comment>
<evidence type="ECO:0000313" key="7">
    <source>
        <dbReference type="Proteomes" id="UP001153620"/>
    </source>
</evidence>
<comment type="similarity">
    <text evidence="1 4">Belongs to the UDP-glycosyltransferase family.</text>
</comment>
<dbReference type="InterPro" id="IPR002213">
    <property type="entry name" value="UDP_glucos_trans"/>
</dbReference>
<evidence type="ECO:0000256" key="4">
    <source>
        <dbReference type="RuleBase" id="RU003718"/>
    </source>
</evidence>
<dbReference type="AlphaFoldDB" id="A0A9N9RRM9"/>
<organism evidence="6 7">
    <name type="scientific">Chironomus riparius</name>
    <dbReference type="NCBI Taxonomy" id="315576"/>
    <lineage>
        <taxon>Eukaryota</taxon>
        <taxon>Metazoa</taxon>
        <taxon>Ecdysozoa</taxon>
        <taxon>Arthropoda</taxon>
        <taxon>Hexapoda</taxon>
        <taxon>Insecta</taxon>
        <taxon>Pterygota</taxon>
        <taxon>Neoptera</taxon>
        <taxon>Endopterygota</taxon>
        <taxon>Diptera</taxon>
        <taxon>Nematocera</taxon>
        <taxon>Chironomoidea</taxon>
        <taxon>Chironomidae</taxon>
        <taxon>Chironominae</taxon>
        <taxon>Chironomus</taxon>
    </lineage>
</organism>
<dbReference type="InterPro" id="IPR035595">
    <property type="entry name" value="UDP_glycos_trans_CS"/>
</dbReference>
<dbReference type="OrthoDB" id="5835829at2759"/>
<dbReference type="EC" id="2.4.1.17" evidence="5"/>
<dbReference type="SUPFAM" id="SSF53756">
    <property type="entry name" value="UDP-Glycosyltransferase/glycogen phosphorylase"/>
    <property type="match status" value="1"/>
</dbReference>
<gene>
    <name evidence="6" type="ORF">CHIRRI_LOCUS4998</name>
</gene>
<keyword evidence="5" id="KW-1133">Transmembrane helix</keyword>
<dbReference type="PANTHER" id="PTHR48043:SF145">
    <property type="entry name" value="FI06409P-RELATED"/>
    <property type="match status" value="1"/>
</dbReference>
<protein>
    <recommendedName>
        <fullName evidence="5">UDP-glucuronosyltransferase</fullName>
        <ecNumber evidence="5">2.4.1.17</ecNumber>
    </recommendedName>
</protein>
<keyword evidence="5" id="KW-0732">Signal</keyword>
<dbReference type="PROSITE" id="PS00375">
    <property type="entry name" value="UDPGT"/>
    <property type="match status" value="1"/>
</dbReference>
<evidence type="ECO:0000256" key="2">
    <source>
        <dbReference type="ARBA" id="ARBA00022676"/>
    </source>
</evidence>
<dbReference type="FunFam" id="3.40.50.2000:FF:000050">
    <property type="entry name" value="UDP-glucuronosyltransferase"/>
    <property type="match status" value="1"/>
</dbReference>
<keyword evidence="2 4" id="KW-0328">Glycosyltransferase</keyword>
<sequence>MWKFLIIYLIATANVINGANILAIFPVPTQWHQKIYRTLTEALEDRGHKLTIISTDPQLGRNHRNTTEIDMHFSHELLKKAIFSMSTKEVNTELESLSEWYNFEFEILEKQFQNDDVQYLLRNSDEKFDAVIVEHVGHTPWYAFAEYFNAPLIGISATEVTLENHEAMGNNANPIRDPDILLPTTNQMTFQDRFNAWHFYIFYNFYYKNKFHSKFDELIKKFMPDIKSSSQELKQKTDLLLINTHPAMQFVRPMVPTTIQIGFMHVKAPKEIENGALKSFLDQSDKSIIYMSFGSAVKSSDLQEPFLRTFKNVFKSLPYNIIWIWEMDGMPDKPDNVFITPWVPQADLLAHPKIKLFITHGGQLSIEESIDRGVPMVVIPFFGDQGANGIRIQNLNVGVLLNIHFMDEKNLRQAIDEAIHGQCKENVLNLQSFIQDEQMKPVDKAVWWVEHVIKNNGTKHLQYNGKNVPFWTKYMLDFVLIGVVILHCIVWIIKLLLGAVFERIKAPIMKRIMRKNENPIAKKIKKKKKEN</sequence>
<evidence type="ECO:0000256" key="5">
    <source>
        <dbReference type="RuleBase" id="RU362059"/>
    </source>
</evidence>
<evidence type="ECO:0000256" key="3">
    <source>
        <dbReference type="ARBA" id="ARBA00022679"/>
    </source>
</evidence>
<evidence type="ECO:0000313" key="6">
    <source>
        <dbReference type="EMBL" id="CAG9802082.1"/>
    </source>
</evidence>
<dbReference type="Proteomes" id="UP001153620">
    <property type="component" value="Chromosome 2"/>
</dbReference>
<keyword evidence="5" id="KW-0812">Transmembrane</keyword>
<evidence type="ECO:0000256" key="1">
    <source>
        <dbReference type="ARBA" id="ARBA00009995"/>
    </source>
</evidence>
<dbReference type="GO" id="GO:0016020">
    <property type="term" value="C:membrane"/>
    <property type="evidence" value="ECO:0007669"/>
    <property type="project" value="UniProtKB-SubCell"/>
</dbReference>
<comment type="subcellular location">
    <subcellularLocation>
        <location evidence="5">Membrane</location>
        <topology evidence="5">Single-pass membrane protein</topology>
    </subcellularLocation>
</comment>
<name>A0A9N9RRM9_9DIPT</name>
<reference evidence="6" key="2">
    <citation type="submission" date="2022-10" db="EMBL/GenBank/DDBJ databases">
        <authorList>
            <consortium name="ENA_rothamsted_submissions"/>
            <consortium name="culmorum"/>
            <person name="King R."/>
        </authorList>
    </citation>
    <scope>NUCLEOTIDE SEQUENCE</scope>
</reference>
<keyword evidence="7" id="KW-1185">Reference proteome</keyword>
<feature type="chain" id="PRO_5040530715" description="UDP-glucuronosyltransferase" evidence="5">
    <location>
        <begin position="19"/>
        <end position="531"/>
    </location>
</feature>